<organism evidence="2 3">
    <name type="scientific">Spodoptera frugiperda</name>
    <name type="common">Fall armyworm</name>
    <dbReference type="NCBI Taxonomy" id="7108"/>
    <lineage>
        <taxon>Eukaryota</taxon>
        <taxon>Metazoa</taxon>
        <taxon>Ecdysozoa</taxon>
        <taxon>Arthropoda</taxon>
        <taxon>Hexapoda</taxon>
        <taxon>Insecta</taxon>
        <taxon>Pterygota</taxon>
        <taxon>Neoptera</taxon>
        <taxon>Endopterygota</taxon>
        <taxon>Lepidoptera</taxon>
        <taxon>Glossata</taxon>
        <taxon>Ditrysia</taxon>
        <taxon>Noctuoidea</taxon>
        <taxon>Noctuidae</taxon>
        <taxon>Amphipyrinae</taxon>
        <taxon>Spodoptera</taxon>
    </lineage>
</organism>
<dbReference type="RefSeq" id="XP_050558553.1">
    <property type="nucleotide sequence ID" value="XM_050702596.1"/>
</dbReference>
<evidence type="ECO:0000259" key="1">
    <source>
        <dbReference type="Pfam" id="PF07648"/>
    </source>
</evidence>
<protein>
    <submittedName>
        <fullName evidence="3">Uncharacterized protein LOC118269098</fullName>
    </submittedName>
</protein>
<sequence>MKTLHCLVISLYIVHGKLPNDEKKELCKNLECDETEDAKVCGIRYEEDAIRLRLFDNECKLIKFGCQVDNSKTFGLISMKYCNSTENENSIYQIDSVKECPDCSVFPREPVCGIRPDGKGFRVRTFESKCELIKYNCDVGGNFTITDYFICSNNPNAVANEGTNNEDKDSANITDIDDYLKNNSNILDNIIVVHKPMSQGMDINKSVADFFASTHKSGIPLRRVNLKFDESARKKMIKNAGAAVVFRSKYYKPDKVEEGWWYMPTLRSCYHRCPTKCPETYMPVCGSITQKAREPAIMFQNHCFMDAAQCKWYYEDPERGNASSGYVASAVIFCMGERAIVIQFVPLIKTLQYLGRLKKSKTFRHRIRNFGHLGELKFMG</sequence>
<dbReference type="SUPFAM" id="SSF100895">
    <property type="entry name" value="Kazal-type serine protease inhibitors"/>
    <property type="match status" value="1"/>
</dbReference>
<feature type="domain" description="Kazal-like" evidence="1">
    <location>
        <begin position="273"/>
        <end position="311"/>
    </location>
</feature>
<dbReference type="CDD" id="cd00104">
    <property type="entry name" value="KAZAL_FS"/>
    <property type="match status" value="1"/>
</dbReference>
<accession>A0A9R0F351</accession>
<proteinExistence type="predicted"/>
<dbReference type="Gene3D" id="3.30.60.30">
    <property type="match status" value="2"/>
</dbReference>
<evidence type="ECO:0000313" key="3">
    <source>
        <dbReference type="RefSeq" id="XP_050558553.1"/>
    </source>
</evidence>
<feature type="domain" description="Kazal-like" evidence="1">
    <location>
        <begin position="99"/>
        <end position="143"/>
    </location>
</feature>
<reference evidence="3" key="1">
    <citation type="submission" date="2025-08" db="UniProtKB">
        <authorList>
            <consortium name="RefSeq"/>
        </authorList>
    </citation>
    <scope>IDENTIFICATION</scope>
    <source>
        <tissue evidence="3">Whole larval tissue</tissue>
    </source>
</reference>
<feature type="domain" description="Kazal-like" evidence="1">
    <location>
        <begin position="29"/>
        <end position="71"/>
    </location>
</feature>
<dbReference type="OrthoDB" id="7339438at2759"/>
<dbReference type="Proteomes" id="UP000829999">
    <property type="component" value="Chromosome 2"/>
</dbReference>
<gene>
    <name evidence="3" type="primary">LOC118269098</name>
</gene>
<dbReference type="InterPro" id="IPR036058">
    <property type="entry name" value="Kazal_dom_sf"/>
</dbReference>
<keyword evidence="2" id="KW-1185">Reference proteome</keyword>
<dbReference type="GeneID" id="118269098"/>
<evidence type="ECO:0000313" key="2">
    <source>
        <dbReference type="Proteomes" id="UP000829999"/>
    </source>
</evidence>
<dbReference type="InterPro" id="IPR002350">
    <property type="entry name" value="Kazal_dom"/>
</dbReference>
<dbReference type="Pfam" id="PF07648">
    <property type="entry name" value="Kazal_2"/>
    <property type="match status" value="3"/>
</dbReference>
<dbReference type="AlphaFoldDB" id="A0A9R0F351"/>
<name>A0A9R0F351_SPOFR</name>